<evidence type="ECO:0000313" key="1">
    <source>
        <dbReference type="EMBL" id="CBW47081.1"/>
    </source>
</evidence>
<reference evidence="1 2" key="1">
    <citation type="journal article" date="2014" name="Front. Microbiol.">
        <title>Comparative genomics defines the core genome of the growing N4-like phage genus and identifies N4-like Roseophage specific genes.</title>
        <authorList>
            <person name="Chan J.Z."/>
            <person name="Millard A.D."/>
            <person name="Mann N.H."/>
            <person name="Schafer H."/>
        </authorList>
    </citation>
    <scope>NUCLEOTIDE SEQUENCE [LARGE SCALE GENOMIC DNA]</scope>
</reference>
<accession>E3PZD0</accession>
<evidence type="ECO:0000313" key="2">
    <source>
        <dbReference type="Proteomes" id="UP000258344"/>
    </source>
</evidence>
<organism evidence="1 2">
    <name type="scientific">Roseovarius sp. 217 phage 1</name>
    <dbReference type="NCBI Taxonomy" id="874471"/>
    <lineage>
        <taxon>Viruses</taxon>
        <taxon>Duplodnaviria</taxon>
        <taxon>Heunggongvirae</taxon>
        <taxon>Uroviricota</taxon>
        <taxon>Caudoviricetes</taxon>
        <taxon>Schitoviridae</taxon>
        <taxon>Rhodovirinae</taxon>
        <taxon>Plymouthvirus</taxon>
        <taxon>Roseovarius Plymouth podovirus 1</taxon>
    </lineage>
</organism>
<name>E3PZD0_9CAUD</name>
<sequence>MSTGIFASLRAVIVEPLMFVAETAETARDAVSVAHTWVDNRVEVFEDEDMIIVATASAKRQAELKRELEADAEATKIYNGLKKKIEKRRNQRQARYG</sequence>
<dbReference type="EMBL" id="FR682616">
    <property type="protein sequence ID" value="CBW47081.1"/>
    <property type="molecule type" value="Genomic_DNA"/>
</dbReference>
<protein>
    <submittedName>
        <fullName evidence="1">Uncharacterized protein</fullName>
    </submittedName>
</protein>
<proteinExistence type="predicted"/>
<dbReference type="Proteomes" id="UP000258344">
    <property type="component" value="Segment"/>
</dbReference>